<evidence type="ECO:0000259" key="9">
    <source>
        <dbReference type="PROSITE" id="PS51195"/>
    </source>
</evidence>
<dbReference type="SUPFAM" id="SSF52540">
    <property type="entry name" value="P-loop containing nucleoside triphosphate hydrolases"/>
    <property type="match status" value="2"/>
</dbReference>
<keyword evidence="4 10" id="KW-0347">Helicase</keyword>
<evidence type="ECO:0000259" key="7">
    <source>
        <dbReference type="PROSITE" id="PS51192"/>
    </source>
</evidence>
<gene>
    <name evidence="10" type="primary">DDX31/DBP7</name>
    <name evidence="10" type="ORF">AMST5_01831</name>
</gene>
<dbReference type="EMBL" id="OY288114">
    <property type="protein sequence ID" value="CAJ0866134.1"/>
    <property type="molecule type" value="Genomic_DNA"/>
</dbReference>
<dbReference type="SMART" id="SM00487">
    <property type="entry name" value="DEXDc"/>
    <property type="match status" value="1"/>
</dbReference>
<dbReference type="GO" id="GO:0003724">
    <property type="term" value="F:RNA helicase activity"/>
    <property type="evidence" value="ECO:0007669"/>
    <property type="project" value="UniProtKB-EC"/>
</dbReference>
<evidence type="ECO:0000256" key="2">
    <source>
        <dbReference type="ARBA" id="ARBA00022741"/>
    </source>
</evidence>
<organism evidence="10">
    <name type="scientific">freshwater sediment metagenome</name>
    <dbReference type="NCBI Taxonomy" id="556182"/>
    <lineage>
        <taxon>unclassified sequences</taxon>
        <taxon>metagenomes</taxon>
        <taxon>ecological metagenomes</taxon>
    </lineage>
</organism>
<dbReference type="PROSITE" id="PS51195">
    <property type="entry name" value="Q_MOTIF"/>
    <property type="match status" value="1"/>
</dbReference>
<dbReference type="GO" id="GO:0005524">
    <property type="term" value="F:ATP binding"/>
    <property type="evidence" value="ECO:0007669"/>
    <property type="project" value="UniProtKB-KW"/>
</dbReference>
<feature type="domain" description="Helicase ATP-binding" evidence="7">
    <location>
        <begin position="66"/>
        <end position="241"/>
    </location>
</feature>
<dbReference type="GO" id="GO:0003676">
    <property type="term" value="F:nucleic acid binding"/>
    <property type="evidence" value="ECO:0007669"/>
    <property type="project" value="InterPro"/>
</dbReference>
<dbReference type="Pfam" id="PF00270">
    <property type="entry name" value="DEAD"/>
    <property type="match status" value="1"/>
</dbReference>
<keyword evidence="5" id="KW-0067">ATP-binding</keyword>
<evidence type="ECO:0000256" key="1">
    <source>
        <dbReference type="ARBA" id="ARBA00022490"/>
    </source>
</evidence>
<dbReference type="PANTHER" id="PTHR47959">
    <property type="entry name" value="ATP-DEPENDENT RNA HELICASE RHLE-RELATED"/>
    <property type="match status" value="1"/>
</dbReference>
<dbReference type="Gene3D" id="3.40.50.300">
    <property type="entry name" value="P-loop containing nucleotide triphosphate hydrolases"/>
    <property type="match status" value="2"/>
</dbReference>
<evidence type="ECO:0000256" key="3">
    <source>
        <dbReference type="ARBA" id="ARBA00022801"/>
    </source>
</evidence>
<proteinExistence type="predicted"/>
<accession>A0AA48LZZ6</accession>
<dbReference type="AlphaFoldDB" id="A0AA48LZZ6"/>
<evidence type="ECO:0000256" key="4">
    <source>
        <dbReference type="ARBA" id="ARBA00022806"/>
    </source>
</evidence>
<dbReference type="GO" id="GO:0016787">
    <property type="term" value="F:hydrolase activity"/>
    <property type="evidence" value="ECO:0007669"/>
    <property type="project" value="UniProtKB-KW"/>
</dbReference>
<dbReference type="PROSITE" id="PS51192">
    <property type="entry name" value="HELICASE_ATP_BIND_1"/>
    <property type="match status" value="1"/>
</dbReference>
<dbReference type="EC" id="3.6.4.13" evidence="10"/>
<keyword evidence="1" id="KW-0963">Cytoplasm</keyword>
<reference evidence="10" key="1">
    <citation type="submission" date="2023-07" db="EMBL/GenBank/DDBJ databases">
        <authorList>
            <person name="Pelsma A.J. K."/>
        </authorList>
    </citation>
    <scope>NUCLEOTIDE SEQUENCE</scope>
</reference>
<dbReference type="FunFam" id="3.40.50.300:FF:000108">
    <property type="entry name" value="ATP-dependent RNA helicase RhlE"/>
    <property type="match status" value="1"/>
</dbReference>
<dbReference type="InterPro" id="IPR027417">
    <property type="entry name" value="P-loop_NTPase"/>
</dbReference>
<evidence type="ECO:0000313" key="10">
    <source>
        <dbReference type="EMBL" id="CAJ0866134.1"/>
    </source>
</evidence>
<dbReference type="InterPro" id="IPR044742">
    <property type="entry name" value="DEAD/DEAH_RhlB"/>
</dbReference>
<dbReference type="InterPro" id="IPR014014">
    <property type="entry name" value="RNA_helicase_DEAD_Q_motif"/>
</dbReference>
<dbReference type="InterPro" id="IPR050079">
    <property type="entry name" value="DEAD_box_RNA_helicase"/>
</dbReference>
<evidence type="ECO:0000259" key="8">
    <source>
        <dbReference type="PROSITE" id="PS51194"/>
    </source>
</evidence>
<feature type="region of interest" description="Disordered" evidence="6">
    <location>
        <begin position="394"/>
        <end position="483"/>
    </location>
</feature>
<dbReference type="InterPro" id="IPR014001">
    <property type="entry name" value="Helicase_ATP-bd"/>
</dbReference>
<dbReference type="SMART" id="SM00490">
    <property type="entry name" value="HELICc"/>
    <property type="match status" value="1"/>
</dbReference>
<keyword evidence="2" id="KW-0547">Nucleotide-binding</keyword>
<dbReference type="CDD" id="cd18787">
    <property type="entry name" value="SF2_C_DEAD"/>
    <property type="match status" value="1"/>
</dbReference>
<sequence length="483" mass="52539">MTARYAGQVSLFSGSTNRACKGCGARFHLERRSVTKFSDLGLAEILLRALDREGYETPTSIQAQAIPYLMQGRDLLGIAQTGTGKTAAFALPILERLATDRRRPAPFTARVLVLAPTRELAAQIADSFRAYGQFMRPSVGVIVGGVSHRPQIDMLARGLDVLVATPGRLLDHIASGRLKLATTEVLVLDEADHMLDLGFIVPIRQIVAKLPKKRQTLLFSATMPKEIAGLAQDMLHEPAQVSVTPVATTAERVDQHVFLVDGGAKRDMLIELMNDADISRAIVFTRTKRGADRVAQQLDAAGVGADAIHGNKSQSQRIRALEDFRKGRTRVLVATDIAARGIDVDGVSHVVNYELPETPEAYVHRIGRTARAGASGRAISLCDNGERPLLRQIEKLTRQSLPVTDRRSADQRHDDAQPARRNQRGGPAPKAHVGARNAPKHPRREGQHIDGPQHPGAKRQARPNGQKRAFGGGNRPPARAPQV</sequence>
<feature type="domain" description="DEAD-box RNA helicase Q" evidence="9">
    <location>
        <begin position="35"/>
        <end position="63"/>
    </location>
</feature>
<dbReference type="PROSITE" id="PS51194">
    <property type="entry name" value="HELICASE_CTER"/>
    <property type="match status" value="1"/>
</dbReference>
<dbReference type="GO" id="GO:0005829">
    <property type="term" value="C:cytosol"/>
    <property type="evidence" value="ECO:0007669"/>
    <property type="project" value="TreeGrafter"/>
</dbReference>
<name>A0AA48LZZ6_9ZZZZ</name>
<dbReference type="InterPro" id="IPR011545">
    <property type="entry name" value="DEAD/DEAH_box_helicase_dom"/>
</dbReference>
<evidence type="ECO:0000256" key="5">
    <source>
        <dbReference type="ARBA" id="ARBA00022840"/>
    </source>
</evidence>
<keyword evidence="3 10" id="KW-0378">Hydrolase</keyword>
<dbReference type="CDD" id="cd00268">
    <property type="entry name" value="DEADc"/>
    <property type="match status" value="1"/>
</dbReference>
<feature type="domain" description="Helicase C-terminal" evidence="8">
    <location>
        <begin position="264"/>
        <end position="412"/>
    </location>
</feature>
<dbReference type="PANTHER" id="PTHR47959:SF13">
    <property type="entry name" value="ATP-DEPENDENT RNA HELICASE RHLE"/>
    <property type="match status" value="1"/>
</dbReference>
<evidence type="ECO:0000256" key="6">
    <source>
        <dbReference type="SAM" id="MobiDB-lite"/>
    </source>
</evidence>
<dbReference type="Pfam" id="PF00271">
    <property type="entry name" value="Helicase_C"/>
    <property type="match status" value="1"/>
</dbReference>
<dbReference type="InterPro" id="IPR001650">
    <property type="entry name" value="Helicase_C-like"/>
</dbReference>
<protein>
    <submittedName>
        <fullName evidence="10">ATP-dependent RNA helicase DDX31/DBP7</fullName>
        <ecNumber evidence="10">3.6.4.13</ecNumber>
    </submittedName>
</protein>
<feature type="compositionally biased region" description="Basic and acidic residues" evidence="6">
    <location>
        <begin position="404"/>
        <end position="418"/>
    </location>
</feature>